<feature type="domain" description="TadE-like" evidence="2">
    <location>
        <begin position="15"/>
        <end position="55"/>
    </location>
</feature>
<dbReference type="Pfam" id="PF07811">
    <property type="entry name" value="TadE"/>
    <property type="match status" value="1"/>
</dbReference>
<keyword evidence="4" id="KW-1185">Reference proteome</keyword>
<protein>
    <submittedName>
        <fullName evidence="3">TadE-like protein</fullName>
    </submittedName>
</protein>
<evidence type="ECO:0000313" key="4">
    <source>
        <dbReference type="Proteomes" id="UP000294927"/>
    </source>
</evidence>
<dbReference type="Proteomes" id="UP000294927">
    <property type="component" value="Unassembled WGS sequence"/>
</dbReference>
<keyword evidence="1" id="KW-0472">Membrane</keyword>
<dbReference type="AlphaFoldDB" id="A0A4R7V7M3"/>
<reference evidence="3 4" key="1">
    <citation type="submission" date="2019-03" db="EMBL/GenBank/DDBJ databases">
        <title>Genomic Encyclopedia of Archaeal and Bacterial Type Strains, Phase II (KMG-II): from individual species to whole genera.</title>
        <authorList>
            <person name="Goeker M."/>
        </authorList>
    </citation>
    <scope>NUCLEOTIDE SEQUENCE [LARGE SCALE GENOMIC DNA]</scope>
    <source>
        <strain evidence="3 4">DSM 45499</strain>
    </source>
</reference>
<comment type="caution">
    <text evidence="3">The sequence shown here is derived from an EMBL/GenBank/DDBJ whole genome shotgun (WGS) entry which is preliminary data.</text>
</comment>
<evidence type="ECO:0000256" key="1">
    <source>
        <dbReference type="SAM" id="Phobius"/>
    </source>
</evidence>
<evidence type="ECO:0000313" key="3">
    <source>
        <dbReference type="EMBL" id="TDV44165.1"/>
    </source>
</evidence>
<dbReference type="OrthoDB" id="3629197at2"/>
<feature type="transmembrane region" description="Helical" evidence="1">
    <location>
        <begin position="21"/>
        <end position="41"/>
    </location>
</feature>
<organism evidence="3 4">
    <name type="scientific">Actinophytocola oryzae</name>
    <dbReference type="NCBI Taxonomy" id="502181"/>
    <lineage>
        <taxon>Bacteria</taxon>
        <taxon>Bacillati</taxon>
        <taxon>Actinomycetota</taxon>
        <taxon>Actinomycetes</taxon>
        <taxon>Pseudonocardiales</taxon>
        <taxon>Pseudonocardiaceae</taxon>
    </lineage>
</organism>
<dbReference type="RefSeq" id="WP_133906622.1">
    <property type="nucleotide sequence ID" value="NZ_SOCP01000014.1"/>
</dbReference>
<keyword evidence="1" id="KW-0812">Transmembrane</keyword>
<dbReference type="EMBL" id="SOCP01000014">
    <property type="protein sequence ID" value="TDV44165.1"/>
    <property type="molecule type" value="Genomic_DNA"/>
</dbReference>
<gene>
    <name evidence="3" type="ORF">CLV71_11474</name>
</gene>
<name>A0A4R7V7M3_9PSEU</name>
<dbReference type="InterPro" id="IPR012495">
    <property type="entry name" value="TadE-like_dom"/>
</dbReference>
<proteinExistence type="predicted"/>
<keyword evidence="1" id="KW-1133">Transmembrane helix</keyword>
<accession>A0A4R7V7M3</accession>
<sequence length="134" mass="14078">MKRPHIRQHLTGDRGSASAEFVIATPAILFLVLLIIQFGLWSHATHIAQAAAAHGLAAARINDGTAAKGTRAAEDTLTRLGQGPLRDTHVTTTRTAATASVDLDGVTSTVIPFLELPVHALATGPVERFVDGVQ</sequence>
<evidence type="ECO:0000259" key="2">
    <source>
        <dbReference type="Pfam" id="PF07811"/>
    </source>
</evidence>